<dbReference type="KEGG" id="slau:SLA_1450"/>
<name>A0A160NUX8_STRLU</name>
<evidence type="ECO:0000256" key="1">
    <source>
        <dbReference type="SAM" id="MobiDB-lite"/>
    </source>
</evidence>
<feature type="compositionally biased region" description="Gly residues" evidence="1">
    <location>
        <begin position="13"/>
        <end position="41"/>
    </location>
</feature>
<proteinExistence type="predicted"/>
<organism evidence="2 3">
    <name type="scientific">Streptomyces laurentii</name>
    <dbReference type="NCBI Taxonomy" id="39478"/>
    <lineage>
        <taxon>Bacteria</taxon>
        <taxon>Bacillati</taxon>
        <taxon>Actinomycetota</taxon>
        <taxon>Actinomycetes</taxon>
        <taxon>Kitasatosporales</taxon>
        <taxon>Streptomycetaceae</taxon>
        <taxon>Streptomyces</taxon>
    </lineage>
</organism>
<gene>
    <name evidence="2" type="ORF">SLA_1450</name>
</gene>
<feature type="compositionally biased region" description="Gly residues" evidence="1">
    <location>
        <begin position="52"/>
        <end position="61"/>
    </location>
</feature>
<dbReference type="AlphaFoldDB" id="A0A160NUX8"/>
<sequence length="139" mass="13677">MVVQSRDGRAVLGRGGADRGPGGGSGTGSGGGPGAGRGAARGAGAIRDETGGRGGWRGLAGSGPPVPTCYAHVISASSFSGSGRDCTPPQHDPASRTPPPQDSSGLSVRNEPAFTKESSRLDAGNRPAMAQGEERTSPP</sequence>
<reference evidence="2 3" key="1">
    <citation type="journal article" date="2016" name="Genome Announc.">
        <title>Complete Genome Sequence of Thiostrepton-Producing Streptomyces laurentii ATCC 31255.</title>
        <authorList>
            <person name="Doi K."/>
            <person name="Fujino Y."/>
            <person name="Nagayoshi Y."/>
            <person name="Ohshima T."/>
            <person name="Ogata S."/>
        </authorList>
    </citation>
    <scope>NUCLEOTIDE SEQUENCE [LARGE SCALE GENOMIC DNA]</scope>
    <source>
        <strain evidence="2 3">ATCC 31255</strain>
    </source>
</reference>
<accession>A0A160NUX8</accession>
<dbReference type="Proteomes" id="UP000217676">
    <property type="component" value="Chromosome"/>
</dbReference>
<keyword evidence="3" id="KW-1185">Reference proteome</keyword>
<protein>
    <submittedName>
        <fullName evidence="2">Uncharacterized protein</fullName>
    </submittedName>
</protein>
<evidence type="ECO:0000313" key="2">
    <source>
        <dbReference type="EMBL" id="BAU82389.1"/>
    </source>
</evidence>
<dbReference type="EMBL" id="AP017424">
    <property type="protein sequence ID" value="BAU82389.1"/>
    <property type="molecule type" value="Genomic_DNA"/>
</dbReference>
<feature type="region of interest" description="Disordered" evidence="1">
    <location>
        <begin position="1"/>
        <end position="139"/>
    </location>
</feature>
<evidence type="ECO:0000313" key="3">
    <source>
        <dbReference type="Proteomes" id="UP000217676"/>
    </source>
</evidence>